<organism evidence="2 3">
    <name type="scientific">Apiospora marii</name>
    <dbReference type="NCBI Taxonomy" id="335849"/>
    <lineage>
        <taxon>Eukaryota</taxon>
        <taxon>Fungi</taxon>
        <taxon>Dikarya</taxon>
        <taxon>Ascomycota</taxon>
        <taxon>Pezizomycotina</taxon>
        <taxon>Sordariomycetes</taxon>
        <taxon>Xylariomycetidae</taxon>
        <taxon>Amphisphaeriales</taxon>
        <taxon>Apiosporaceae</taxon>
        <taxon>Apiospora</taxon>
    </lineage>
</organism>
<accession>A0ABR1S5X1</accession>
<comment type="caution">
    <text evidence="2">The sequence shown here is derived from an EMBL/GenBank/DDBJ whole genome shotgun (WGS) entry which is preliminary data.</text>
</comment>
<reference evidence="2 3" key="1">
    <citation type="submission" date="2023-01" db="EMBL/GenBank/DDBJ databases">
        <title>Analysis of 21 Apiospora genomes using comparative genomics revels a genus with tremendous synthesis potential of carbohydrate active enzymes and secondary metabolites.</title>
        <authorList>
            <person name="Sorensen T."/>
        </authorList>
    </citation>
    <scope>NUCLEOTIDE SEQUENCE [LARGE SCALE GENOMIC DNA]</scope>
    <source>
        <strain evidence="2 3">CBS 20057</strain>
    </source>
</reference>
<feature type="region of interest" description="Disordered" evidence="1">
    <location>
        <begin position="123"/>
        <end position="169"/>
    </location>
</feature>
<protein>
    <submittedName>
        <fullName evidence="2">Uncharacterized protein</fullName>
    </submittedName>
</protein>
<evidence type="ECO:0000313" key="2">
    <source>
        <dbReference type="EMBL" id="KAK8027244.1"/>
    </source>
</evidence>
<feature type="compositionally biased region" description="Basic residues" evidence="1">
    <location>
        <begin position="138"/>
        <end position="147"/>
    </location>
</feature>
<name>A0ABR1S5X1_9PEZI</name>
<evidence type="ECO:0000313" key="3">
    <source>
        <dbReference type="Proteomes" id="UP001396898"/>
    </source>
</evidence>
<gene>
    <name evidence="2" type="ORF">PG991_004300</name>
</gene>
<dbReference type="Proteomes" id="UP001396898">
    <property type="component" value="Unassembled WGS sequence"/>
</dbReference>
<dbReference type="EMBL" id="JAQQWI010000007">
    <property type="protein sequence ID" value="KAK8027244.1"/>
    <property type="molecule type" value="Genomic_DNA"/>
</dbReference>
<evidence type="ECO:0000256" key="1">
    <source>
        <dbReference type="SAM" id="MobiDB-lite"/>
    </source>
</evidence>
<proteinExistence type="predicted"/>
<sequence length="199" mass="21999">MIGGHLSMRKASGRRIDFPSPRGPFVAWPFKRVCDEQTAAAAAAAVPGLVFLCDNNWGGPANIRNYILTCIRYAIEAGASVPVMPRIAMRSPTNLAGLRSRFQPFGYMFDEARRRVRVCRDVRGAAGDPRGNPDAGRAGRRRDRPRGKGQGCGQEEPDEVPRHPPADRERRAAELALLQLADRRPGDGLSWLTSNFEKY</sequence>
<feature type="compositionally biased region" description="Basic and acidic residues" evidence="1">
    <location>
        <begin position="159"/>
        <end position="169"/>
    </location>
</feature>
<keyword evidence="3" id="KW-1185">Reference proteome</keyword>